<keyword evidence="2" id="KW-0805">Transcription regulation</keyword>
<keyword evidence="4" id="KW-0804">Transcription</keyword>
<dbReference type="RefSeq" id="WP_255227549.1">
    <property type="nucleotide sequence ID" value="NZ_JAJEKE010000008.1"/>
</dbReference>
<dbReference type="Proteomes" id="UP001651880">
    <property type="component" value="Unassembled WGS sequence"/>
</dbReference>
<keyword evidence="7" id="KW-1185">Reference proteome</keyword>
<protein>
    <submittedName>
        <fullName evidence="6">LysR family transcriptional regulator</fullName>
    </submittedName>
</protein>
<reference evidence="6 7" key="1">
    <citation type="submission" date="2021-10" db="EMBL/GenBank/DDBJ databases">
        <title>Lutispora strain m25 sp. nov., a thermophilic, non-spore-forming bacterium isolated from a lab-scale methanogenic bioreactor digesting anaerobic sludge.</title>
        <authorList>
            <person name="El Houari A."/>
            <person name="Mcdonald J."/>
        </authorList>
    </citation>
    <scope>NUCLEOTIDE SEQUENCE [LARGE SCALE GENOMIC DNA]</scope>
    <source>
        <strain evidence="7">m25</strain>
    </source>
</reference>
<accession>A0ABT1NFJ2</accession>
<comment type="similarity">
    <text evidence="1">Belongs to the LysR transcriptional regulatory family.</text>
</comment>
<dbReference type="InterPro" id="IPR050950">
    <property type="entry name" value="HTH-type_LysR_regulators"/>
</dbReference>
<dbReference type="PROSITE" id="PS50931">
    <property type="entry name" value="HTH_LYSR"/>
    <property type="match status" value="1"/>
</dbReference>
<dbReference type="InterPro" id="IPR036388">
    <property type="entry name" value="WH-like_DNA-bd_sf"/>
</dbReference>
<evidence type="ECO:0000256" key="4">
    <source>
        <dbReference type="ARBA" id="ARBA00023163"/>
    </source>
</evidence>
<dbReference type="Gene3D" id="3.40.190.290">
    <property type="match status" value="1"/>
</dbReference>
<dbReference type="InterPro" id="IPR005119">
    <property type="entry name" value="LysR_subst-bd"/>
</dbReference>
<evidence type="ECO:0000256" key="1">
    <source>
        <dbReference type="ARBA" id="ARBA00009437"/>
    </source>
</evidence>
<dbReference type="InterPro" id="IPR036390">
    <property type="entry name" value="WH_DNA-bd_sf"/>
</dbReference>
<name>A0ABT1NFJ2_9FIRM</name>
<evidence type="ECO:0000313" key="6">
    <source>
        <dbReference type="EMBL" id="MCQ1530033.1"/>
    </source>
</evidence>
<evidence type="ECO:0000259" key="5">
    <source>
        <dbReference type="PROSITE" id="PS50931"/>
    </source>
</evidence>
<comment type="caution">
    <text evidence="6">The sequence shown here is derived from an EMBL/GenBank/DDBJ whole genome shotgun (WGS) entry which is preliminary data.</text>
</comment>
<dbReference type="EMBL" id="JAJEKE010000008">
    <property type="protein sequence ID" value="MCQ1530033.1"/>
    <property type="molecule type" value="Genomic_DNA"/>
</dbReference>
<dbReference type="SUPFAM" id="SSF53850">
    <property type="entry name" value="Periplasmic binding protein-like II"/>
    <property type="match status" value="1"/>
</dbReference>
<keyword evidence="3" id="KW-0238">DNA-binding</keyword>
<dbReference type="PRINTS" id="PR00039">
    <property type="entry name" value="HTHLYSR"/>
</dbReference>
<dbReference type="Gene3D" id="1.10.10.10">
    <property type="entry name" value="Winged helix-like DNA-binding domain superfamily/Winged helix DNA-binding domain"/>
    <property type="match status" value="1"/>
</dbReference>
<dbReference type="Pfam" id="PF03466">
    <property type="entry name" value="LysR_substrate"/>
    <property type="match status" value="1"/>
</dbReference>
<organism evidence="6 7">
    <name type="scientific">Lutispora saccharofermentans</name>
    <dbReference type="NCBI Taxonomy" id="3024236"/>
    <lineage>
        <taxon>Bacteria</taxon>
        <taxon>Bacillati</taxon>
        <taxon>Bacillota</taxon>
        <taxon>Clostridia</taxon>
        <taxon>Lutisporales</taxon>
        <taxon>Lutisporaceae</taxon>
        <taxon>Lutispora</taxon>
    </lineage>
</organism>
<dbReference type="Pfam" id="PF00126">
    <property type="entry name" value="HTH_1"/>
    <property type="match status" value="1"/>
</dbReference>
<dbReference type="PANTHER" id="PTHR30419">
    <property type="entry name" value="HTH-TYPE TRANSCRIPTIONAL REGULATOR YBHD"/>
    <property type="match status" value="1"/>
</dbReference>
<feature type="domain" description="HTH lysR-type" evidence="5">
    <location>
        <begin position="1"/>
        <end position="58"/>
    </location>
</feature>
<dbReference type="SUPFAM" id="SSF46785">
    <property type="entry name" value="Winged helix' DNA-binding domain"/>
    <property type="match status" value="1"/>
</dbReference>
<dbReference type="InterPro" id="IPR000847">
    <property type="entry name" value="LysR_HTH_N"/>
</dbReference>
<proteinExistence type="inferred from homology"/>
<gene>
    <name evidence="6" type="ORF">LJD61_10805</name>
</gene>
<dbReference type="PANTHER" id="PTHR30419:SF28">
    <property type="entry name" value="HTH-TYPE TRANSCRIPTIONAL REGULATOR BSDA"/>
    <property type="match status" value="1"/>
</dbReference>
<sequence>MELSQLKYFEIVAKHEHITRAAEELHIAQPSLSKAISRLEAELGVELFDRQGRNIKLNSFGRVFLKRVSKIFLELENGRQELADMSGLEQGRISLAWTSTLLLPRVLEGFLSIYPNVSFKQIVATTLEMKSQMEEGILDICISSPSVEGPGIVSIPLLTEEIFLAVPRNHRLAKRESIALHEVADEPFISTKQGYGFRDIMDGFCREAGFTPNIVFEGEVASTLINLVNAGLGVTFMPSPHKREYSVPLPKLLHISSPECKRTISLSYLEGHYLSKAARQFCQYIIDYFR</sequence>
<evidence type="ECO:0000313" key="7">
    <source>
        <dbReference type="Proteomes" id="UP001651880"/>
    </source>
</evidence>
<evidence type="ECO:0000256" key="2">
    <source>
        <dbReference type="ARBA" id="ARBA00023015"/>
    </source>
</evidence>
<evidence type="ECO:0000256" key="3">
    <source>
        <dbReference type="ARBA" id="ARBA00023125"/>
    </source>
</evidence>